<dbReference type="InterPro" id="IPR000873">
    <property type="entry name" value="AMP-dep_synth/lig_dom"/>
</dbReference>
<dbReference type="PANTHER" id="PTHR43767:SF1">
    <property type="entry name" value="NONRIBOSOMAL PEPTIDE SYNTHASE PES1 (EUROFUNG)-RELATED"/>
    <property type="match status" value="1"/>
</dbReference>
<dbReference type="SUPFAM" id="SSF56801">
    <property type="entry name" value="Acetyl-CoA synthetase-like"/>
    <property type="match status" value="1"/>
</dbReference>
<reference evidence="3 4" key="1">
    <citation type="submission" date="2020-08" db="EMBL/GenBank/DDBJ databases">
        <title>Genomic Encyclopedia of Type Strains, Phase IV (KMG-IV): sequencing the most valuable type-strain genomes for metagenomic binning, comparative biology and taxonomic classification.</title>
        <authorList>
            <person name="Goeker M."/>
        </authorList>
    </citation>
    <scope>NUCLEOTIDE SEQUENCE [LARGE SCALE GENOMIC DNA]</scope>
    <source>
        <strain evidence="3 4">DSM 105074</strain>
    </source>
</reference>
<dbReference type="EC" id="6.2.1.26" evidence="3"/>
<evidence type="ECO:0000313" key="3">
    <source>
        <dbReference type="EMBL" id="MBB5283312.1"/>
    </source>
</evidence>
<dbReference type="Proteomes" id="UP000557307">
    <property type="component" value="Unassembled WGS sequence"/>
</dbReference>
<dbReference type="GO" id="GO:0008756">
    <property type="term" value="F:o-succinylbenzoate-CoA ligase activity"/>
    <property type="evidence" value="ECO:0007669"/>
    <property type="project" value="UniProtKB-EC"/>
</dbReference>
<dbReference type="Pfam" id="PF13193">
    <property type="entry name" value="AMP-binding_C"/>
    <property type="match status" value="1"/>
</dbReference>
<dbReference type="PROSITE" id="PS00455">
    <property type="entry name" value="AMP_BINDING"/>
    <property type="match status" value="1"/>
</dbReference>
<dbReference type="InterPro" id="IPR020845">
    <property type="entry name" value="AMP-binding_CS"/>
</dbReference>
<name>A0A840TP32_9BACT</name>
<feature type="domain" description="AMP-dependent synthetase/ligase" evidence="1">
    <location>
        <begin position="39"/>
        <end position="191"/>
    </location>
</feature>
<dbReference type="Gene3D" id="3.30.300.30">
    <property type="match status" value="1"/>
</dbReference>
<dbReference type="AlphaFoldDB" id="A0A840TP32"/>
<accession>A0A840TP32</accession>
<protein>
    <submittedName>
        <fullName evidence="3">O-succinylbenzoic acid--CoA ligase</fullName>
        <ecNumber evidence="3">6.2.1.26</ecNumber>
    </submittedName>
</protein>
<keyword evidence="3" id="KW-0436">Ligase</keyword>
<evidence type="ECO:0000259" key="1">
    <source>
        <dbReference type="Pfam" id="PF00501"/>
    </source>
</evidence>
<proteinExistence type="predicted"/>
<dbReference type="InterPro" id="IPR050237">
    <property type="entry name" value="ATP-dep_AMP-bd_enzyme"/>
</dbReference>
<evidence type="ECO:0000259" key="2">
    <source>
        <dbReference type="Pfam" id="PF13193"/>
    </source>
</evidence>
<sequence>MIWSTSRAQLAAGYPPPEHPYFQRAYAFAQSWLAGQDEFVVHTSGSTGTPKAIRLSRVQLESSARQTGAALHLGPGTQALASLHVGYIGGLMMLVRALVLDWELTLREPVANPLLDLPGEMSFDFTPLVPLQLGAILANPSTQEAVGRLGKILLGGAPVSASLAEEIKRLNVPVYQSYGMTETVSHVALRALNGPTASEAYRLLEGLTYGTDARGCLYVAGAVTRGEVVQTNDRVALGPEGTFRWLGRADNIINSGGVKIQLEKVDRGVEKVLYELGRAEAFFCWHEPDEVLGQKLVLFVEYLQVPFPEAEVLSRLREVLSAYEVPKKMYSVPELIRTPTGKVDKPKTAAAFWASRKE</sequence>
<dbReference type="InterPro" id="IPR025110">
    <property type="entry name" value="AMP-bd_C"/>
</dbReference>
<organism evidence="3 4">
    <name type="scientific">Rhabdobacter roseus</name>
    <dbReference type="NCBI Taxonomy" id="1655419"/>
    <lineage>
        <taxon>Bacteria</taxon>
        <taxon>Pseudomonadati</taxon>
        <taxon>Bacteroidota</taxon>
        <taxon>Cytophagia</taxon>
        <taxon>Cytophagales</taxon>
        <taxon>Cytophagaceae</taxon>
        <taxon>Rhabdobacter</taxon>
    </lineage>
</organism>
<dbReference type="RefSeq" id="WP_184172602.1">
    <property type="nucleotide sequence ID" value="NZ_JACHGF010000002.1"/>
</dbReference>
<gene>
    <name evidence="3" type="ORF">HNQ92_001438</name>
</gene>
<dbReference type="PANTHER" id="PTHR43767">
    <property type="entry name" value="LONG-CHAIN-FATTY-ACID--COA LIGASE"/>
    <property type="match status" value="1"/>
</dbReference>
<comment type="caution">
    <text evidence="3">The sequence shown here is derived from an EMBL/GenBank/DDBJ whole genome shotgun (WGS) entry which is preliminary data.</text>
</comment>
<dbReference type="EMBL" id="JACHGF010000002">
    <property type="protein sequence ID" value="MBB5283312.1"/>
    <property type="molecule type" value="Genomic_DNA"/>
</dbReference>
<keyword evidence="4" id="KW-1185">Reference proteome</keyword>
<feature type="domain" description="AMP-binding enzyme C-terminal" evidence="2">
    <location>
        <begin position="269"/>
        <end position="342"/>
    </location>
</feature>
<dbReference type="Gene3D" id="3.40.50.12780">
    <property type="entry name" value="N-terminal domain of ligase-like"/>
    <property type="match status" value="1"/>
</dbReference>
<dbReference type="InterPro" id="IPR042099">
    <property type="entry name" value="ANL_N_sf"/>
</dbReference>
<evidence type="ECO:0000313" key="4">
    <source>
        <dbReference type="Proteomes" id="UP000557307"/>
    </source>
</evidence>
<dbReference type="Pfam" id="PF00501">
    <property type="entry name" value="AMP-binding"/>
    <property type="match status" value="1"/>
</dbReference>
<dbReference type="InterPro" id="IPR045851">
    <property type="entry name" value="AMP-bd_C_sf"/>
</dbReference>